<comment type="caution">
    <text evidence="11">The sequence shown here is derived from an EMBL/GenBank/DDBJ whole genome shotgun (WGS) entry which is preliminary data.</text>
</comment>
<evidence type="ECO:0000256" key="6">
    <source>
        <dbReference type="ARBA" id="ARBA00022840"/>
    </source>
</evidence>
<dbReference type="RefSeq" id="WP_135977212.1">
    <property type="nucleotide sequence ID" value="NZ_BQKC01000001.1"/>
</dbReference>
<evidence type="ECO:0000313" key="11">
    <source>
        <dbReference type="EMBL" id="GJM55512.1"/>
    </source>
</evidence>
<dbReference type="Pfam" id="PF02463">
    <property type="entry name" value="SMC_N"/>
    <property type="match status" value="1"/>
</dbReference>
<comment type="similarity">
    <text evidence="2 9">Belongs to the RecN family.</text>
</comment>
<dbReference type="GO" id="GO:0006281">
    <property type="term" value="P:DNA repair"/>
    <property type="evidence" value="ECO:0007669"/>
    <property type="project" value="UniProtKB-KW"/>
</dbReference>
<keyword evidence="6" id="KW-0067">ATP-binding</keyword>
<dbReference type="GO" id="GO:0043590">
    <property type="term" value="C:bacterial nucleoid"/>
    <property type="evidence" value="ECO:0007669"/>
    <property type="project" value="TreeGrafter"/>
</dbReference>
<dbReference type="SUPFAM" id="SSF52540">
    <property type="entry name" value="P-loop containing nucleoside triphosphate hydrolases"/>
    <property type="match status" value="1"/>
</dbReference>
<evidence type="ECO:0000256" key="1">
    <source>
        <dbReference type="ARBA" id="ARBA00003618"/>
    </source>
</evidence>
<feature type="domain" description="RecF/RecN/SMC N-terminal" evidence="10">
    <location>
        <begin position="15"/>
        <end position="495"/>
    </location>
</feature>
<keyword evidence="7 9" id="KW-0234">DNA repair</keyword>
<dbReference type="PANTHER" id="PTHR11059:SF0">
    <property type="entry name" value="DNA REPAIR PROTEIN RECN"/>
    <property type="match status" value="1"/>
</dbReference>
<dbReference type="PANTHER" id="PTHR11059">
    <property type="entry name" value="DNA REPAIR PROTEIN RECN"/>
    <property type="match status" value="1"/>
</dbReference>
<name>A0AAV5B2N7_9ACTN</name>
<keyword evidence="5 9" id="KW-0227">DNA damage</keyword>
<organism evidence="11 12">
    <name type="scientific">Granulimonas faecalis</name>
    <dbReference type="NCBI Taxonomy" id="2894155"/>
    <lineage>
        <taxon>Bacteria</taxon>
        <taxon>Bacillati</taxon>
        <taxon>Actinomycetota</taxon>
        <taxon>Coriobacteriia</taxon>
        <taxon>Coriobacteriales</taxon>
        <taxon>Kribbibacteriaceae</taxon>
        <taxon>Granulimonas</taxon>
    </lineage>
</organism>
<evidence type="ECO:0000313" key="12">
    <source>
        <dbReference type="Proteomes" id="UP001055025"/>
    </source>
</evidence>
<keyword evidence="4" id="KW-0547">Nucleotide-binding</keyword>
<accession>A0AAV5B2N7</accession>
<evidence type="ECO:0000256" key="8">
    <source>
        <dbReference type="ARBA" id="ARBA00033408"/>
    </source>
</evidence>
<sequence>MIDAIHATDVALIRDASITFSDGLTVITGESGSGKTALLSAVKLLVGERSNADMVREGAKGLTVEGRYFAGDDEDGHVVRRRVDGRGRSRVTVDGSISSVRELAETLGATVDLCGQHEHQRLLSAAHHAELLDAWVGAPMDAAKGSYREALAAARAAARELDRVLELGRTAADRLDQARYELDRIDAVGPGERELEELAERLPKAENAEMLMRAANDAYRAVTADDGVADRLSEAVRDLRQASSADPALEGFAASLESALIEAEDVAASLRAYRDAQDLDPAELASMQSRQAELQGLMRTFGPTMADVLARRAAAAEVVEAAEGTGEAEAAVRAAVDAAERELAERAAEVDRLRAEAAAGLSEAVTAQMGRLMMGGASLEVAVTPLARDEWTAAGPSSVELMYRPGEAMAPRPLRKVASGGEVSRVTLACKVVLGDADEVETLVFDEVDAGVGGTTAVALAQVLSDLAGSHQVVCVTHLPQVAVAGDAHFVVRKVEGADGVPETRIEEVDGEERVAEIARMLAGDESEASLAHARELLADRG</sequence>
<dbReference type="GO" id="GO:0009432">
    <property type="term" value="P:SOS response"/>
    <property type="evidence" value="ECO:0007669"/>
    <property type="project" value="TreeGrafter"/>
</dbReference>
<dbReference type="Gene3D" id="3.40.50.300">
    <property type="entry name" value="P-loop containing nucleotide triphosphate hydrolases"/>
    <property type="match status" value="2"/>
</dbReference>
<protein>
    <recommendedName>
        <fullName evidence="3 9">DNA repair protein RecN</fullName>
    </recommendedName>
    <alternativeName>
        <fullName evidence="8 9">Recombination protein N</fullName>
    </alternativeName>
</protein>
<reference evidence="11" key="1">
    <citation type="journal article" date="2022" name="Int. J. Syst. Evol. Microbiol.">
        <title>Granulimonas faecalis gen. nov., sp. nov., and Leptogranulimonas caecicola gen. nov., sp. nov., novel lactate-producing Atopobiaceae bacteria isolated from mouse intestines, and an emended description of the family Atopobiaceae.</title>
        <authorList>
            <person name="Morinaga K."/>
            <person name="Kusada H."/>
            <person name="Sakamoto S."/>
            <person name="Murakami T."/>
            <person name="Toyoda A."/>
            <person name="Mori H."/>
            <person name="Meng X.Y."/>
            <person name="Takashino M."/>
            <person name="Murotomi K."/>
            <person name="Tamaki H."/>
        </authorList>
    </citation>
    <scope>NUCLEOTIDE SEQUENCE</scope>
    <source>
        <strain evidence="11">OPF53</strain>
    </source>
</reference>
<dbReference type="InterPro" id="IPR004604">
    <property type="entry name" value="DNA_recomb/repair_RecN"/>
</dbReference>
<dbReference type="CDD" id="cd03241">
    <property type="entry name" value="ABC_RecN"/>
    <property type="match status" value="1"/>
</dbReference>
<dbReference type="GO" id="GO:0005524">
    <property type="term" value="F:ATP binding"/>
    <property type="evidence" value="ECO:0007669"/>
    <property type="project" value="UniProtKB-KW"/>
</dbReference>
<evidence type="ECO:0000256" key="2">
    <source>
        <dbReference type="ARBA" id="ARBA00009441"/>
    </source>
</evidence>
<dbReference type="InterPro" id="IPR027417">
    <property type="entry name" value="P-loop_NTPase"/>
</dbReference>
<evidence type="ECO:0000256" key="4">
    <source>
        <dbReference type="ARBA" id="ARBA00022741"/>
    </source>
</evidence>
<dbReference type="EMBL" id="BQKC01000001">
    <property type="protein sequence ID" value="GJM55512.1"/>
    <property type="molecule type" value="Genomic_DNA"/>
</dbReference>
<proteinExistence type="inferred from homology"/>
<evidence type="ECO:0000256" key="3">
    <source>
        <dbReference type="ARBA" id="ARBA00021315"/>
    </source>
</evidence>
<evidence type="ECO:0000256" key="7">
    <source>
        <dbReference type="ARBA" id="ARBA00023204"/>
    </source>
</evidence>
<evidence type="ECO:0000256" key="5">
    <source>
        <dbReference type="ARBA" id="ARBA00022763"/>
    </source>
</evidence>
<dbReference type="GO" id="GO:0006310">
    <property type="term" value="P:DNA recombination"/>
    <property type="evidence" value="ECO:0007669"/>
    <property type="project" value="InterPro"/>
</dbReference>
<comment type="function">
    <text evidence="1 9">May be involved in recombinational repair of damaged DNA.</text>
</comment>
<dbReference type="PIRSF" id="PIRSF003128">
    <property type="entry name" value="RecN"/>
    <property type="match status" value="1"/>
</dbReference>
<gene>
    <name evidence="11" type="primary">recN</name>
    <name evidence="11" type="ORF">ATOP_11670</name>
</gene>
<dbReference type="InterPro" id="IPR003395">
    <property type="entry name" value="RecF/RecN/SMC_N"/>
</dbReference>
<evidence type="ECO:0000256" key="9">
    <source>
        <dbReference type="PIRNR" id="PIRNR003128"/>
    </source>
</evidence>
<dbReference type="AlphaFoldDB" id="A0AAV5B2N7"/>
<dbReference type="Proteomes" id="UP001055025">
    <property type="component" value="Unassembled WGS sequence"/>
</dbReference>
<evidence type="ECO:0000259" key="10">
    <source>
        <dbReference type="Pfam" id="PF02463"/>
    </source>
</evidence>
<keyword evidence="12" id="KW-1185">Reference proteome</keyword>